<reference evidence="1 2" key="1">
    <citation type="submission" date="2014-08" db="EMBL/GenBank/DDBJ databases">
        <authorList>
            <person name="Chen Y.-H."/>
        </authorList>
    </citation>
    <scope>NUCLEOTIDE SEQUENCE [LARGE SCALE GENOMIC DNA]</scope>
</reference>
<gene>
    <name evidence="1" type="ORF">NGAL_HAMBI1189_47990</name>
</gene>
<dbReference type="Proteomes" id="UP000039660">
    <property type="component" value="Unassembled WGS sequence"/>
</dbReference>
<name>A0A0T7H0J5_NEOGA</name>
<accession>A0A0T7H0J5</accession>
<sequence length="90" mass="10059">MGNEMISETELERQADLAKANIEADKFAPGSYGCHEALHTASLLMEMVSRHLVEHPTIMLDSEFYARARGIHGELFDLYQAIGAKHLSQD</sequence>
<evidence type="ECO:0000313" key="2">
    <source>
        <dbReference type="Proteomes" id="UP000039660"/>
    </source>
</evidence>
<protein>
    <submittedName>
        <fullName evidence="1">Uncharacterized protein</fullName>
    </submittedName>
</protein>
<evidence type="ECO:0000313" key="1">
    <source>
        <dbReference type="EMBL" id="CDZ53061.1"/>
    </source>
</evidence>
<dbReference type="AlphaFoldDB" id="A0A0T7H0J5"/>
<organism evidence="1 2">
    <name type="scientific">Neorhizobium galegae bv. officinalis</name>
    <dbReference type="NCBI Taxonomy" id="323656"/>
    <lineage>
        <taxon>Bacteria</taxon>
        <taxon>Pseudomonadati</taxon>
        <taxon>Pseudomonadota</taxon>
        <taxon>Alphaproteobacteria</taxon>
        <taxon>Hyphomicrobiales</taxon>
        <taxon>Rhizobiaceae</taxon>
        <taxon>Rhizobium/Agrobacterium group</taxon>
        <taxon>Neorhizobium</taxon>
    </lineage>
</organism>
<proteinExistence type="predicted"/>
<dbReference type="EMBL" id="CCRK01000014">
    <property type="protein sequence ID" value="CDZ53061.1"/>
    <property type="molecule type" value="Genomic_DNA"/>
</dbReference>